<dbReference type="Ensembl" id="ENSMSIT00000032618.1">
    <property type="protein sequence ID" value="ENSMSIP00000025859.1"/>
    <property type="gene ID" value="ENSMSIG00000021834.1"/>
</dbReference>
<feature type="region of interest" description="Disordered" evidence="1">
    <location>
        <begin position="79"/>
        <end position="127"/>
    </location>
</feature>
<keyword evidence="3" id="KW-1185">Reference proteome</keyword>
<evidence type="ECO:0000256" key="1">
    <source>
        <dbReference type="SAM" id="MobiDB-lite"/>
    </source>
</evidence>
<dbReference type="Proteomes" id="UP000694415">
    <property type="component" value="Unplaced"/>
</dbReference>
<reference evidence="2" key="1">
    <citation type="submission" date="2025-08" db="UniProtKB">
        <authorList>
            <consortium name="Ensembl"/>
        </authorList>
    </citation>
    <scope>IDENTIFICATION</scope>
</reference>
<evidence type="ECO:0000313" key="2">
    <source>
        <dbReference type="Ensembl" id="ENSMSIP00000025859.1"/>
    </source>
</evidence>
<organism evidence="2 3">
    <name type="scientific">Mus spicilegus</name>
    <name type="common">Mound-building mouse</name>
    <dbReference type="NCBI Taxonomy" id="10103"/>
    <lineage>
        <taxon>Eukaryota</taxon>
        <taxon>Metazoa</taxon>
        <taxon>Chordata</taxon>
        <taxon>Craniata</taxon>
        <taxon>Vertebrata</taxon>
        <taxon>Euteleostomi</taxon>
        <taxon>Mammalia</taxon>
        <taxon>Eutheria</taxon>
        <taxon>Euarchontoglires</taxon>
        <taxon>Glires</taxon>
        <taxon>Rodentia</taxon>
        <taxon>Myomorpha</taxon>
        <taxon>Muroidea</taxon>
        <taxon>Muridae</taxon>
        <taxon>Murinae</taxon>
        <taxon>Mus</taxon>
        <taxon>Mus</taxon>
    </lineage>
</organism>
<accession>A0A8C6HR00</accession>
<dbReference type="AlphaFoldDB" id="A0A8C6HR00"/>
<proteinExistence type="predicted"/>
<protein>
    <submittedName>
        <fullName evidence="2">Predicted gene 10775</fullName>
    </submittedName>
</protein>
<dbReference type="GeneTree" id="ENSGT00860000136162"/>
<reference evidence="2" key="2">
    <citation type="submission" date="2025-09" db="UniProtKB">
        <authorList>
            <consortium name="Ensembl"/>
        </authorList>
    </citation>
    <scope>IDENTIFICATION</scope>
</reference>
<name>A0A8C6HR00_MUSSI</name>
<evidence type="ECO:0000313" key="3">
    <source>
        <dbReference type="Proteomes" id="UP000694415"/>
    </source>
</evidence>
<sequence>MLELQRADAPTPEGSTGLVWLPRTCVRCRRGCDTKWLERPEALQEEATTQSLRDLGRSGAKHWTRRPCHCSLHALTPSVHSSGMTSPLPQPSPHPLQPSSSLDEKAASLNLWQGDDQECMRQGDGQE</sequence>